<dbReference type="InterPro" id="IPR001466">
    <property type="entry name" value="Beta-lactam-related"/>
</dbReference>
<dbReference type="Pfam" id="PF00144">
    <property type="entry name" value="Beta-lactamase"/>
    <property type="match status" value="1"/>
</dbReference>
<dbReference type="Gene3D" id="3.40.710.10">
    <property type="entry name" value="DD-peptidase/beta-lactamase superfamily"/>
    <property type="match status" value="1"/>
</dbReference>
<dbReference type="GO" id="GO:0016787">
    <property type="term" value="F:hydrolase activity"/>
    <property type="evidence" value="ECO:0007669"/>
    <property type="project" value="UniProtKB-KW"/>
</dbReference>
<dbReference type="PANTHER" id="PTHR43283:SF3">
    <property type="entry name" value="BETA-LACTAMASE FAMILY PROTEIN (AFU_ORTHOLOGUE AFUA_5G07500)"/>
    <property type="match status" value="1"/>
</dbReference>
<dbReference type="PANTHER" id="PTHR43283">
    <property type="entry name" value="BETA-LACTAMASE-RELATED"/>
    <property type="match status" value="1"/>
</dbReference>
<feature type="domain" description="Beta-lactamase-related" evidence="1">
    <location>
        <begin position="25"/>
        <end position="86"/>
    </location>
</feature>
<evidence type="ECO:0000313" key="3">
    <source>
        <dbReference type="Proteomes" id="UP000316199"/>
    </source>
</evidence>
<dbReference type="AlphaFoldDB" id="A0A520S450"/>
<comment type="caution">
    <text evidence="2">The sequence shown here is derived from an EMBL/GenBank/DDBJ whole genome shotgun (WGS) entry which is preliminary data.</text>
</comment>
<dbReference type="SUPFAM" id="SSF56601">
    <property type="entry name" value="beta-lactamase/transpeptidase-like"/>
    <property type="match status" value="1"/>
</dbReference>
<dbReference type="InterPro" id="IPR050789">
    <property type="entry name" value="Diverse_Enzym_Activities"/>
</dbReference>
<reference evidence="2 3" key="1">
    <citation type="submission" date="2019-02" db="EMBL/GenBank/DDBJ databases">
        <title>Prokaryotic population dynamics and viral predation in marine succession experiment using metagenomics: the confinement effect.</title>
        <authorList>
            <person name="Haro-Moreno J.M."/>
            <person name="Rodriguez-Valera F."/>
            <person name="Lopez-Perez M."/>
        </authorList>
    </citation>
    <scope>NUCLEOTIDE SEQUENCE [LARGE SCALE GENOMIC DNA]</scope>
    <source>
        <strain evidence="2">MED-G157</strain>
    </source>
</reference>
<keyword evidence="2" id="KW-0378">Hydrolase</keyword>
<sequence>MEVTRRNTGWLFISGVKSLSRGDLSSMVKVLRRLPLHCDPGSEWNYGISTDIVGYLCEVLSGKSFDEHLQKNIFDPLRMFDTGFSVIPVMQKGSVPVIGLE</sequence>
<dbReference type="Proteomes" id="UP000316199">
    <property type="component" value="Unassembled WGS sequence"/>
</dbReference>
<gene>
    <name evidence="2" type="ORF">EVA68_02035</name>
</gene>
<proteinExistence type="predicted"/>
<accession>A0A520S450</accession>
<name>A0A520S450_9GAMM</name>
<evidence type="ECO:0000313" key="2">
    <source>
        <dbReference type="EMBL" id="RZO77209.1"/>
    </source>
</evidence>
<dbReference type="InterPro" id="IPR012338">
    <property type="entry name" value="Beta-lactam/transpept-like"/>
</dbReference>
<evidence type="ECO:0000259" key="1">
    <source>
        <dbReference type="Pfam" id="PF00144"/>
    </source>
</evidence>
<protein>
    <submittedName>
        <fullName evidence="2">Class A beta-lactamase-related serine hydrolase</fullName>
    </submittedName>
</protein>
<dbReference type="EMBL" id="SHAG01000004">
    <property type="protein sequence ID" value="RZO77209.1"/>
    <property type="molecule type" value="Genomic_DNA"/>
</dbReference>
<organism evidence="2 3">
    <name type="scientific">OM182 bacterium</name>
    <dbReference type="NCBI Taxonomy" id="2510334"/>
    <lineage>
        <taxon>Bacteria</taxon>
        <taxon>Pseudomonadati</taxon>
        <taxon>Pseudomonadota</taxon>
        <taxon>Gammaproteobacteria</taxon>
        <taxon>OMG group</taxon>
        <taxon>OM182 clade</taxon>
    </lineage>
</organism>